<dbReference type="GO" id="GO:0000155">
    <property type="term" value="F:phosphorelay sensor kinase activity"/>
    <property type="evidence" value="ECO:0007669"/>
    <property type="project" value="InterPro"/>
</dbReference>
<proteinExistence type="predicted"/>
<keyword evidence="1" id="KW-0812">Transmembrane</keyword>
<dbReference type="PANTHER" id="PTHR34220:SF7">
    <property type="entry name" value="SENSOR HISTIDINE KINASE YPDA"/>
    <property type="match status" value="1"/>
</dbReference>
<evidence type="ECO:0000256" key="1">
    <source>
        <dbReference type="SAM" id="Phobius"/>
    </source>
</evidence>
<dbReference type="AlphaFoldDB" id="A0A521AB96"/>
<dbReference type="PANTHER" id="PTHR34220">
    <property type="entry name" value="SENSOR HISTIDINE KINASE YPDA"/>
    <property type="match status" value="1"/>
</dbReference>
<gene>
    <name evidence="3" type="ORF">SAMN06265348_10131</name>
</gene>
<feature type="transmembrane region" description="Helical" evidence="1">
    <location>
        <begin position="12"/>
        <end position="32"/>
    </location>
</feature>
<keyword evidence="4" id="KW-1185">Reference proteome</keyword>
<sequence length="346" mass="40116">MHEKLPLRRLIWLTWLQALIIGFIFYLVASYADKPTLHIIPYTALTMFGILLVGFSDIGIMVILAEHLSIRGRKFWLCRRLSIYGLSIAIYLLLRPAFAYASNKQWSFWHLGSLLAFIGSGIVISTLITLLHDSVLLYEHKMHSQLELSRLKASNAEAMNLVLKQQIHPHFLFNALNTLKALYHKDTQTADDYIVHMANFLRASIYHHNAKVSLLRNEIDLLHDYLEMQRIRFGNAMECNIDLPEETLNKYYLPSFSLQPLIENAFKHNNFTQEEPLRVMIKQHGCWLVISNNLQKKLLKVNSTSYGLANLAERYKLWSGDEVRITEELNIFSVSIKLLNNEHSNH</sequence>
<dbReference type="Gene3D" id="3.30.565.10">
    <property type="entry name" value="Histidine kinase-like ATPase, C-terminal domain"/>
    <property type="match status" value="1"/>
</dbReference>
<dbReference type="InterPro" id="IPR010559">
    <property type="entry name" value="Sig_transdc_His_kin_internal"/>
</dbReference>
<dbReference type="EMBL" id="FXTN01000001">
    <property type="protein sequence ID" value="SMO32089.1"/>
    <property type="molecule type" value="Genomic_DNA"/>
</dbReference>
<keyword evidence="3" id="KW-0808">Transferase</keyword>
<accession>A0A521AB96</accession>
<feature type="transmembrane region" description="Helical" evidence="1">
    <location>
        <begin position="77"/>
        <end position="94"/>
    </location>
</feature>
<dbReference type="GO" id="GO:0016020">
    <property type="term" value="C:membrane"/>
    <property type="evidence" value="ECO:0007669"/>
    <property type="project" value="InterPro"/>
</dbReference>
<dbReference type="Pfam" id="PF06580">
    <property type="entry name" value="His_kinase"/>
    <property type="match status" value="1"/>
</dbReference>
<dbReference type="OrthoDB" id="9809908at2"/>
<evidence type="ECO:0000313" key="3">
    <source>
        <dbReference type="EMBL" id="SMO32089.1"/>
    </source>
</evidence>
<feature type="transmembrane region" description="Helical" evidence="1">
    <location>
        <begin position="44"/>
        <end position="65"/>
    </location>
</feature>
<protein>
    <submittedName>
        <fullName evidence="3">Histidine kinase</fullName>
    </submittedName>
</protein>
<evidence type="ECO:0000259" key="2">
    <source>
        <dbReference type="Pfam" id="PF06580"/>
    </source>
</evidence>
<keyword evidence="1" id="KW-1133">Transmembrane helix</keyword>
<feature type="transmembrane region" description="Helical" evidence="1">
    <location>
        <begin position="106"/>
        <end position="131"/>
    </location>
</feature>
<dbReference type="InterPro" id="IPR036890">
    <property type="entry name" value="HATPase_C_sf"/>
</dbReference>
<name>A0A521AB96_9SPHI</name>
<organism evidence="3 4">
    <name type="scientific">Pedobacter westerhofensis</name>
    <dbReference type="NCBI Taxonomy" id="425512"/>
    <lineage>
        <taxon>Bacteria</taxon>
        <taxon>Pseudomonadati</taxon>
        <taxon>Bacteroidota</taxon>
        <taxon>Sphingobacteriia</taxon>
        <taxon>Sphingobacteriales</taxon>
        <taxon>Sphingobacteriaceae</taxon>
        <taxon>Pedobacter</taxon>
    </lineage>
</organism>
<dbReference type="RefSeq" id="WP_142526177.1">
    <property type="nucleotide sequence ID" value="NZ_CBCSJO010000002.1"/>
</dbReference>
<keyword evidence="1" id="KW-0472">Membrane</keyword>
<feature type="domain" description="Signal transduction histidine kinase internal region" evidence="2">
    <location>
        <begin position="162"/>
        <end position="236"/>
    </location>
</feature>
<dbReference type="InterPro" id="IPR050640">
    <property type="entry name" value="Bact_2-comp_sensor_kinase"/>
</dbReference>
<keyword evidence="3" id="KW-0418">Kinase</keyword>
<dbReference type="Proteomes" id="UP000320300">
    <property type="component" value="Unassembled WGS sequence"/>
</dbReference>
<reference evidence="3 4" key="1">
    <citation type="submission" date="2017-05" db="EMBL/GenBank/DDBJ databases">
        <authorList>
            <person name="Varghese N."/>
            <person name="Submissions S."/>
        </authorList>
    </citation>
    <scope>NUCLEOTIDE SEQUENCE [LARGE SCALE GENOMIC DNA]</scope>
    <source>
        <strain evidence="3 4">DSM 19036</strain>
    </source>
</reference>
<evidence type="ECO:0000313" key="4">
    <source>
        <dbReference type="Proteomes" id="UP000320300"/>
    </source>
</evidence>